<evidence type="ECO:0008006" key="2">
    <source>
        <dbReference type="Google" id="ProtNLM"/>
    </source>
</evidence>
<gene>
    <name evidence="1" type="ORF">S01H4_31919</name>
</gene>
<protein>
    <recommendedName>
        <fullName evidence="2">PpiC domain-containing protein</fullName>
    </recommendedName>
</protein>
<accession>X1AN31</accession>
<evidence type="ECO:0000313" key="1">
    <source>
        <dbReference type="EMBL" id="GAG84125.1"/>
    </source>
</evidence>
<dbReference type="AlphaFoldDB" id="X1AN31"/>
<sequence length="123" mass="14024">MARYLDDLSSQLMGGETMETIASRDTLALFRNDLKDVTLADIMGSYGEKFAGTAATLEPHQISSPLLTDWAGYIIRCDQKVPSVFDSTVVVHLQIKRQMRIQQLSQNIFTPKEIEDYRDEFFE</sequence>
<reference evidence="1" key="1">
    <citation type="journal article" date="2014" name="Front. Microbiol.">
        <title>High frequency of phylogenetically diverse reductive dehalogenase-homologous genes in deep subseafloor sedimentary metagenomes.</title>
        <authorList>
            <person name="Kawai M."/>
            <person name="Futagami T."/>
            <person name="Toyoda A."/>
            <person name="Takaki Y."/>
            <person name="Nishi S."/>
            <person name="Hori S."/>
            <person name="Arai W."/>
            <person name="Tsubouchi T."/>
            <person name="Morono Y."/>
            <person name="Uchiyama I."/>
            <person name="Ito T."/>
            <person name="Fujiyama A."/>
            <person name="Inagaki F."/>
            <person name="Takami H."/>
        </authorList>
    </citation>
    <scope>NUCLEOTIDE SEQUENCE</scope>
    <source>
        <strain evidence="1">Expedition CK06-06</strain>
    </source>
</reference>
<proteinExistence type="predicted"/>
<organism evidence="1">
    <name type="scientific">marine sediment metagenome</name>
    <dbReference type="NCBI Taxonomy" id="412755"/>
    <lineage>
        <taxon>unclassified sequences</taxon>
        <taxon>metagenomes</taxon>
        <taxon>ecological metagenomes</taxon>
    </lineage>
</organism>
<dbReference type="EMBL" id="BART01016626">
    <property type="protein sequence ID" value="GAG84125.1"/>
    <property type="molecule type" value="Genomic_DNA"/>
</dbReference>
<name>X1AN31_9ZZZZ</name>
<comment type="caution">
    <text evidence="1">The sequence shown here is derived from an EMBL/GenBank/DDBJ whole genome shotgun (WGS) entry which is preliminary data.</text>
</comment>